<evidence type="ECO:0000313" key="5">
    <source>
        <dbReference type="Proteomes" id="UP000490939"/>
    </source>
</evidence>
<feature type="region of interest" description="Disordered" evidence="1">
    <location>
        <begin position="319"/>
        <end position="347"/>
    </location>
</feature>
<keyword evidence="5" id="KW-1185">Reference proteome</keyword>
<dbReference type="EMBL" id="WNWR01000473">
    <property type="protein sequence ID" value="KAE9977330.1"/>
    <property type="molecule type" value="Genomic_DNA"/>
</dbReference>
<evidence type="ECO:0000313" key="2">
    <source>
        <dbReference type="EMBL" id="KAE9974057.1"/>
    </source>
</evidence>
<feature type="compositionally biased region" description="Polar residues" evidence="1">
    <location>
        <begin position="58"/>
        <end position="67"/>
    </location>
</feature>
<organism evidence="2 4">
    <name type="scientific">Venturia inaequalis</name>
    <name type="common">Apple scab fungus</name>
    <dbReference type="NCBI Taxonomy" id="5025"/>
    <lineage>
        <taxon>Eukaryota</taxon>
        <taxon>Fungi</taxon>
        <taxon>Dikarya</taxon>
        <taxon>Ascomycota</taxon>
        <taxon>Pezizomycotina</taxon>
        <taxon>Dothideomycetes</taxon>
        <taxon>Pleosporomycetidae</taxon>
        <taxon>Venturiales</taxon>
        <taxon>Venturiaceae</taxon>
        <taxon>Venturia</taxon>
    </lineage>
</organism>
<dbReference type="EMBL" id="WNWS01000227">
    <property type="protein sequence ID" value="KAE9974057.1"/>
    <property type="molecule type" value="Genomic_DNA"/>
</dbReference>
<feature type="compositionally biased region" description="Low complexity" evidence="1">
    <location>
        <begin position="43"/>
        <end position="56"/>
    </location>
</feature>
<dbReference type="Proteomes" id="UP000490939">
    <property type="component" value="Unassembled WGS sequence"/>
</dbReference>
<accession>A0A8H3UNC7</accession>
<protein>
    <submittedName>
        <fullName evidence="2">Uncharacterized protein</fullName>
    </submittedName>
</protein>
<reference evidence="2 4" key="1">
    <citation type="submission" date="2018-12" db="EMBL/GenBank/DDBJ databases">
        <title>Venturia inaequalis Genome Resource.</title>
        <authorList>
            <person name="Lichtner F.J."/>
        </authorList>
    </citation>
    <scope>NUCLEOTIDE SEQUENCE [LARGE SCALE GENOMIC DNA]</scope>
    <source>
        <strain evidence="2 4">120213</strain>
        <strain evidence="3 5">DMI_063113</strain>
    </source>
</reference>
<feature type="region of interest" description="Disordered" evidence="1">
    <location>
        <begin position="1"/>
        <end position="174"/>
    </location>
</feature>
<feature type="compositionally biased region" description="Basic and acidic residues" evidence="1">
    <location>
        <begin position="412"/>
        <end position="424"/>
    </location>
</feature>
<evidence type="ECO:0000313" key="4">
    <source>
        <dbReference type="Proteomes" id="UP000447873"/>
    </source>
</evidence>
<evidence type="ECO:0000256" key="1">
    <source>
        <dbReference type="SAM" id="MobiDB-lite"/>
    </source>
</evidence>
<feature type="compositionally biased region" description="Basic residues" evidence="1">
    <location>
        <begin position="149"/>
        <end position="169"/>
    </location>
</feature>
<feature type="region of interest" description="Disordered" evidence="1">
    <location>
        <begin position="613"/>
        <end position="638"/>
    </location>
</feature>
<feature type="compositionally biased region" description="Low complexity" evidence="1">
    <location>
        <begin position="129"/>
        <end position="148"/>
    </location>
</feature>
<name>A0A8H3UNC7_VENIN</name>
<feature type="compositionally biased region" description="Polar residues" evidence="1">
    <location>
        <begin position="396"/>
        <end position="411"/>
    </location>
</feature>
<feature type="region of interest" description="Disordered" evidence="1">
    <location>
        <begin position="394"/>
        <end position="448"/>
    </location>
</feature>
<comment type="caution">
    <text evidence="2">The sequence shown here is derived from an EMBL/GenBank/DDBJ whole genome shotgun (WGS) entry which is preliminary data.</text>
</comment>
<feature type="compositionally biased region" description="Polar residues" evidence="1">
    <location>
        <begin position="432"/>
        <end position="442"/>
    </location>
</feature>
<feature type="compositionally biased region" description="Acidic residues" evidence="1">
    <location>
        <begin position="73"/>
        <end position="87"/>
    </location>
</feature>
<sequence length="638" mass="69864">MEFPVLHSGHNTDGESEAGPELVKRRLRSSTPYPVAPKPSPSPAAILKTTLTKPKTNPYATRASSKQPVDIYEVPDDEESDDNESDDDRSHAGSDKEDEGDGIAEIPSPEPETPTLIKRGRGRPTRTLAPTTSKTKAPQTKTSTSKTQIIKKTKPPPKAGRRSSPRLHPKKGDELWALSSPWNLSQKHSTPVIVRTGPIPTETYGEIPAVANRKPIVRDPSSLVVPQIQKKSKTKRKKVVEVVEQTEDQGFEEALEDEPEVDTMDIDQELGDAMDVDHEQDREVDQAHYIMDHPPLQAELDHILSILDDYQDGLSEKLAQTYNPPTAPGRSLSGQSNTRGPLLHKNSKQPYTSLSALVGLHYHEFPDAVQKSIDDIIDSTDSEGMRILIGRLVGHPSTNTANDNGTISAHSTAERYDQKNEKPKTGLKPQHHNTQATSTSRPYTDAATRPQRQFSLLRLNPTSSFGPSLFEDNLYQDYLDNGGLHGQNDGDREAAQNELEKAKATAVLTTKSKDVMHNQLRGAFTAIAQALQTNKGLNEALRPFPTDGAKLDKAMELLHGQTNTWAQILGVPKQSSAKKGAAVRSQVKMGAVLNGSTKKGKTVKGPVQTEMAMRGPAMRGQAMKEAATKRSIKRETDA</sequence>
<dbReference type="AlphaFoldDB" id="A0A8H3UNC7"/>
<dbReference type="Proteomes" id="UP000447873">
    <property type="component" value="Unassembled WGS sequence"/>
</dbReference>
<proteinExistence type="predicted"/>
<gene>
    <name evidence="3" type="ORF">EG327_007769</name>
    <name evidence="2" type="ORF">EG328_004052</name>
</gene>
<evidence type="ECO:0000313" key="3">
    <source>
        <dbReference type="EMBL" id="KAE9977330.1"/>
    </source>
</evidence>